<gene>
    <name evidence="1" type="ORF">KGM_213484</name>
</gene>
<protein>
    <submittedName>
        <fullName evidence="1">Uncharacterized protein</fullName>
    </submittedName>
</protein>
<evidence type="ECO:0000313" key="1">
    <source>
        <dbReference type="EMBL" id="OWR41652.1"/>
    </source>
</evidence>
<dbReference type="EMBL" id="AGBW02014448">
    <property type="protein sequence ID" value="OWR41652.1"/>
    <property type="molecule type" value="Genomic_DNA"/>
</dbReference>
<comment type="caution">
    <text evidence="1">The sequence shown here is derived from an EMBL/GenBank/DDBJ whole genome shotgun (WGS) entry which is preliminary data.</text>
</comment>
<dbReference type="AlphaFoldDB" id="A0A212EJH0"/>
<dbReference type="KEGG" id="dpl:KGM_213484"/>
<sequence length="52" mass="5923">MNTLMLTTGDEQPMDGNMSFSSYKKNIVFEFPNVHPPLPHVRRASTPRLDCT</sequence>
<organism evidence="1 2">
    <name type="scientific">Danaus plexippus plexippus</name>
    <dbReference type="NCBI Taxonomy" id="278856"/>
    <lineage>
        <taxon>Eukaryota</taxon>
        <taxon>Metazoa</taxon>
        <taxon>Ecdysozoa</taxon>
        <taxon>Arthropoda</taxon>
        <taxon>Hexapoda</taxon>
        <taxon>Insecta</taxon>
        <taxon>Pterygota</taxon>
        <taxon>Neoptera</taxon>
        <taxon>Endopterygota</taxon>
        <taxon>Lepidoptera</taxon>
        <taxon>Glossata</taxon>
        <taxon>Ditrysia</taxon>
        <taxon>Papilionoidea</taxon>
        <taxon>Nymphalidae</taxon>
        <taxon>Danainae</taxon>
        <taxon>Danaini</taxon>
        <taxon>Danaina</taxon>
        <taxon>Danaus</taxon>
        <taxon>Danaus</taxon>
    </lineage>
</organism>
<dbReference type="Proteomes" id="UP000007151">
    <property type="component" value="Unassembled WGS sequence"/>
</dbReference>
<reference evidence="1 2" key="1">
    <citation type="journal article" date="2011" name="Cell">
        <title>The monarch butterfly genome yields insights into long-distance migration.</title>
        <authorList>
            <person name="Zhan S."/>
            <person name="Merlin C."/>
            <person name="Boore J.L."/>
            <person name="Reppert S.M."/>
        </authorList>
    </citation>
    <scope>NUCLEOTIDE SEQUENCE [LARGE SCALE GENOMIC DNA]</scope>
    <source>
        <strain evidence="1">F-2</strain>
    </source>
</reference>
<keyword evidence="2" id="KW-1185">Reference proteome</keyword>
<dbReference type="InParanoid" id="A0A212EJH0"/>
<accession>A0A212EJH0</accession>
<evidence type="ECO:0000313" key="2">
    <source>
        <dbReference type="Proteomes" id="UP000007151"/>
    </source>
</evidence>
<proteinExistence type="predicted"/>
<name>A0A212EJH0_DANPL</name>